<dbReference type="PROSITE" id="PS51352">
    <property type="entry name" value="THIOREDOXIN_2"/>
    <property type="match status" value="1"/>
</dbReference>
<dbReference type="FunFam" id="3.40.30.10:FF:000001">
    <property type="entry name" value="Thioredoxin"/>
    <property type="match status" value="1"/>
</dbReference>
<evidence type="ECO:0000256" key="3">
    <source>
        <dbReference type="ARBA" id="ARBA00023157"/>
    </source>
</evidence>
<dbReference type="InterPro" id="IPR013766">
    <property type="entry name" value="Thioredoxin_domain"/>
</dbReference>
<reference evidence="6" key="1">
    <citation type="submission" date="2019-08" db="EMBL/GenBank/DDBJ databases">
        <authorList>
            <person name="Kucharzyk K."/>
            <person name="Murdoch R.W."/>
            <person name="Higgins S."/>
            <person name="Loffler F."/>
        </authorList>
    </citation>
    <scope>NUCLEOTIDE SEQUENCE</scope>
</reference>
<keyword evidence="2" id="KW-0249">Electron transport</keyword>
<dbReference type="PIRSF" id="PIRSF000077">
    <property type="entry name" value="Thioredoxin"/>
    <property type="match status" value="1"/>
</dbReference>
<name>A0A645JBE6_9ZZZZ</name>
<evidence type="ECO:0000256" key="4">
    <source>
        <dbReference type="ARBA" id="ARBA00023284"/>
    </source>
</evidence>
<evidence type="ECO:0000256" key="1">
    <source>
        <dbReference type="ARBA" id="ARBA00022448"/>
    </source>
</evidence>
<organism evidence="6">
    <name type="scientific">bioreactor metagenome</name>
    <dbReference type="NCBI Taxonomy" id="1076179"/>
    <lineage>
        <taxon>unclassified sequences</taxon>
        <taxon>metagenomes</taxon>
        <taxon>ecological metagenomes</taxon>
    </lineage>
</organism>
<protein>
    <submittedName>
        <fullName evidence="6">Thioredoxin 1</fullName>
    </submittedName>
</protein>
<dbReference type="AlphaFoldDB" id="A0A645JBE6"/>
<dbReference type="GO" id="GO:0005829">
    <property type="term" value="C:cytosol"/>
    <property type="evidence" value="ECO:0007669"/>
    <property type="project" value="TreeGrafter"/>
</dbReference>
<sequence>MANVINLSEDSFQEEVLESKTPVLVDFWAPWCGYCTKLSPVFDELATELGDKVKLVKVNVDENRKLTEKQGVMSLPTVLLYIDGEQVEKIVGFLPKAALLAKITTNI</sequence>
<proteinExistence type="predicted"/>
<dbReference type="GO" id="GO:0045454">
    <property type="term" value="P:cell redox homeostasis"/>
    <property type="evidence" value="ECO:0007669"/>
    <property type="project" value="TreeGrafter"/>
</dbReference>
<dbReference type="CDD" id="cd02947">
    <property type="entry name" value="TRX_family"/>
    <property type="match status" value="1"/>
</dbReference>
<keyword evidence="4" id="KW-0676">Redox-active center</keyword>
<evidence type="ECO:0000259" key="5">
    <source>
        <dbReference type="PROSITE" id="PS51352"/>
    </source>
</evidence>
<dbReference type="NCBIfam" id="TIGR01068">
    <property type="entry name" value="thioredoxin"/>
    <property type="match status" value="1"/>
</dbReference>
<dbReference type="PRINTS" id="PR00421">
    <property type="entry name" value="THIOREDOXIN"/>
</dbReference>
<gene>
    <name evidence="6" type="primary">trxA_83</name>
    <name evidence="6" type="ORF">SDC9_205398</name>
</gene>
<evidence type="ECO:0000256" key="2">
    <source>
        <dbReference type="ARBA" id="ARBA00022982"/>
    </source>
</evidence>
<dbReference type="PANTHER" id="PTHR45663:SF11">
    <property type="entry name" value="GEO12009P1"/>
    <property type="match status" value="1"/>
</dbReference>
<comment type="caution">
    <text evidence="6">The sequence shown here is derived from an EMBL/GenBank/DDBJ whole genome shotgun (WGS) entry which is preliminary data.</text>
</comment>
<evidence type="ECO:0000313" key="6">
    <source>
        <dbReference type="EMBL" id="MPN57704.1"/>
    </source>
</evidence>
<dbReference type="InterPro" id="IPR036249">
    <property type="entry name" value="Thioredoxin-like_sf"/>
</dbReference>
<dbReference type="GO" id="GO:0015035">
    <property type="term" value="F:protein-disulfide reductase activity"/>
    <property type="evidence" value="ECO:0007669"/>
    <property type="project" value="InterPro"/>
</dbReference>
<dbReference type="InterPro" id="IPR017937">
    <property type="entry name" value="Thioredoxin_CS"/>
</dbReference>
<dbReference type="Pfam" id="PF00085">
    <property type="entry name" value="Thioredoxin"/>
    <property type="match status" value="1"/>
</dbReference>
<dbReference type="PANTHER" id="PTHR45663">
    <property type="entry name" value="GEO12009P1"/>
    <property type="match status" value="1"/>
</dbReference>
<dbReference type="SUPFAM" id="SSF52833">
    <property type="entry name" value="Thioredoxin-like"/>
    <property type="match status" value="1"/>
</dbReference>
<dbReference type="EMBL" id="VSSQ01129563">
    <property type="protein sequence ID" value="MPN57704.1"/>
    <property type="molecule type" value="Genomic_DNA"/>
</dbReference>
<keyword evidence="3" id="KW-1015">Disulfide bond</keyword>
<accession>A0A645JBE6</accession>
<keyword evidence="1" id="KW-0813">Transport</keyword>
<dbReference type="InterPro" id="IPR005746">
    <property type="entry name" value="Thioredoxin"/>
</dbReference>
<dbReference type="PROSITE" id="PS00194">
    <property type="entry name" value="THIOREDOXIN_1"/>
    <property type="match status" value="1"/>
</dbReference>
<dbReference type="Gene3D" id="3.40.30.10">
    <property type="entry name" value="Glutaredoxin"/>
    <property type="match status" value="1"/>
</dbReference>
<feature type="domain" description="Thioredoxin" evidence="5">
    <location>
        <begin position="1"/>
        <end position="107"/>
    </location>
</feature>